<evidence type="ECO:0000313" key="2">
    <source>
        <dbReference type="Proteomes" id="UP001219567"/>
    </source>
</evidence>
<organism evidence="1 2">
    <name type="scientific">Malassezia yamatoensis</name>
    <dbReference type="NCBI Taxonomy" id="253288"/>
    <lineage>
        <taxon>Eukaryota</taxon>
        <taxon>Fungi</taxon>
        <taxon>Dikarya</taxon>
        <taxon>Basidiomycota</taxon>
        <taxon>Ustilaginomycotina</taxon>
        <taxon>Malasseziomycetes</taxon>
        <taxon>Malasseziales</taxon>
        <taxon>Malasseziaceae</taxon>
        <taxon>Malassezia</taxon>
    </lineage>
</organism>
<dbReference type="InterPro" id="IPR040144">
    <property type="entry name" value="RAP1GDS1"/>
</dbReference>
<name>A0AAJ6CHN1_9BASI</name>
<dbReference type="AlphaFoldDB" id="A0AAJ6CHN1"/>
<keyword evidence="2" id="KW-1185">Reference proteome</keyword>
<dbReference type="Proteomes" id="UP001219567">
    <property type="component" value="Chromosome 1"/>
</dbReference>
<dbReference type="GO" id="GO:0005085">
    <property type="term" value="F:guanyl-nucleotide exchange factor activity"/>
    <property type="evidence" value="ECO:0007669"/>
    <property type="project" value="InterPro"/>
</dbReference>
<evidence type="ECO:0008006" key="3">
    <source>
        <dbReference type="Google" id="ProtNLM"/>
    </source>
</evidence>
<dbReference type="EMBL" id="CP119943">
    <property type="protein sequence ID" value="WFC98006.1"/>
    <property type="molecule type" value="Genomic_DNA"/>
</dbReference>
<sequence>MSTKADIVVELAREHGVRPGNTDLPSSLDALADELRSVRLRTTLGESALPAVCVQSLSDPEAASSALRVLANLCIDDDKNRDKILGLDIVTNILPFLNESIPPLSHLNLQLLKSVFGMLLNLQKDFEPAKKALRHAQIVPKVTELSASPDLYSLGAPAKSKGENQQLLDALKQSATAACWGLCLVEDLLETESDTVNWTREAVQALTGQEQSFRAATREAISIDATSNTMDVVSLELQILDSIGAILEHSSDSFFYALVHPSDGPLQSLLDCMTMSSEMPGYWQHALLDEELKQDTNTAIAKLRAGAAHAIIGAAGVDANLEQLCPIHHNQVNSRWFVKGLLKAIMSSDLPSMTCALLALGNLARDNQRSESIIEVPTLLPRAIELLDRQDTKLSYAILGFLNNLAVPQANKMRILNLGVLSHLAPMLERERDMIQPLQFAVIKLLRQLINTDNSPQILVKIVATPSTTAPQTLSSVAELLKRTDSIPLKAEIARLYTAILRSLRRYDSSDASLSGIEVQTPFRDDEAKKALDQVWAYMKQESVIDALVILLRHSRQHAVTMSEGLLGLAILSSKSSEEGKFERHADAAIMTLGGIQKSDLAIGEAETEMPFRSGLEAMVFVLDHMPPQVIGNACSLIQLWMNAAPEKSRMVLAPALLQSLKDCESKMPDDVRPSVSRAKALLMEDEI</sequence>
<dbReference type="Gene3D" id="1.25.10.10">
    <property type="entry name" value="Leucine-rich Repeat Variant"/>
    <property type="match status" value="2"/>
</dbReference>
<proteinExistence type="predicted"/>
<evidence type="ECO:0000313" key="1">
    <source>
        <dbReference type="EMBL" id="WFC98006.1"/>
    </source>
</evidence>
<dbReference type="InterPro" id="IPR011989">
    <property type="entry name" value="ARM-like"/>
</dbReference>
<dbReference type="SUPFAM" id="SSF48371">
    <property type="entry name" value="ARM repeat"/>
    <property type="match status" value="1"/>
</dbReference>
<accession>A0AAJ6CHN1</accession>
<gene>
    <name evidence="1" type="ORF">MYAM1_000727</name>
</gene>
<dbReference type="InterPro" id="IPR016024">
    <property type="entry name" value="ARM-type_fold"/>
</dbReference>
<reference evidence="1 2" key="1">
    <citation type="submission" date="2023-03" db="EMBL/GenBank/DDBJ databases">
        <title>Mating type loci evolution in Malassezia.</title>
        <authorList>
            <person name="Coelho M.A."/>
        </authorList>
    </citation>
    <scope>NUCLEOTIDE SEQUENCE [LARGE SCALE GENOMIC DNA]</scope>
    <source>
        <strain evidence="1 2">CBS 9725</strain>
    </source>
</reference>
<dbReference type="PANTHER" id="PTHR10957">
    <property type="entry name" value="RAP1 GTPASE-GDP DISSOCIATION STIMULATOR 1"/>
    <property type="match status" value="1"/>
</dbReference>
<protein>
    <recommendedName>
        <fullName evidence="3">ARM repeat-containing protein</fullName>
    </recommendedName>
</protein>